<evidence type="ECO:0000313" key="16">
    <source>
        <dbReference type="Proteomes" id="UP000238164"/>
    </source>
</evidence>
<keyword evidence="4" id="KW-0597">Phosphoprotein</keyword>
<dbReference type="GO" id="GO:0000155">
    <property type="term" value="F:phosphorelay sensor kinase activity"/>
    <property type="evidence" value="ECO:0007669"/>
    <property type="project" value="InterPro"/>
</dbReference>
<dbReference type="KEGG" id="mgg:MPLG2_2958"/>
<dbReference type="InterPro" id="IPR004358">
    <property type="entry name" value="Sig_transdc_His_kin-like_C"/>
</dbReference>
<keyword evidence="7 15" id="KW-0418">Kinase</keyword>
<evidence type="ECO:0000256" key="2">
    <source>
        <dbReference type="ARBA" id="ARBA00004236"/>
    </source>
</evidence>
<feature type="region of interest" description="Disordered" evidence="11">
    <location>
        <begin position="460"/>
        <end position="483"/>
    </location>
</feature>
<dbReference type="Pfam" id="PF00512">
    <property type="entry name" value="HisKA"/>
    <property type="match status" value="1"/>
</dbReference>
<keyword evidence="6 12" id="KW-0812">Transmembrane</keyword>
<dbReference type="EMBL" id="LT985188">
    <property type="protein sequence ID" value="SPD87988.1"/>
    <property type="molecule type" value="Genomic_DNA"/>
</dbReference>
<dbReference type="OrthoDB" id="9786919at2"/>
<dbReference type="PROSITE" id="PS50109">
    <property type="entry name" value="HIS_KIN"/>
    <property type="match status" value="1"/>
</dbReference>
<dbReference type="SMART" id="SM00387">
    <property type="entry name" value="HATPase_c"/>
    <property type="match status" value="1"/>
</dbReference>
<sequence length="483" mass="51450">MRGWLTRLLSVRERPLRDRLAALVAAAVASAVAVTGIAAWLITNVTVYNQLDAELVDIAAVTANWVAVDIEGMGGLDSNALKAANVTVMLLRSDGRLTTLPGEKVSLNPGSEELSVARRQQGSSARTGIASNGEPYRIVAVPFQSTTEKFALVLGRPLEATNNIMGTLAWSLVLFGVLGAAVSSAIGFVIARSAIRPVQRLTEAVTRVTDTNDLTPITVDGSGELADLGRSFNTMLGTLASSRERQKRLIADAGHELRTPLTALRTNVELLVADERSNMLPEGARGDILRDIAGQLGEFTTLVGDLVHLSREDVVEPHPEPIDLRDVINSAIARAKRRGPSLSFDVELNPLYLVGEPDSLERAITNLLDNAVKFSPPGGTIHVLLDGDRLRISDQGPGIPDDELPHVFDRFWRSPSARNAPGSGLGLSIVAQTIKAHGGWVKAGRSAEGGAEFIVRLPGEASPPEEAAVDDDESTVLLPKIKA</sequence>
<feature type="domain" description="HAMP" evidence="14">
    <location>
        <begin position="192"/>
        <end position="244"/>
    </location>
</feature>
<dbReference type="InterPro" id="IPR050428">
    <property type="entry name" value="TCS_sensor_his_kinase"/>
</dbReference>
<evidence type="ECO:0000256" key="5">
    <source>
        <dbReference type="ARBA" id="ARBA00022679"/>
    </source>
</evidence>
<dbReference type="PANTHER" id="PTHR45436:SF5">
    <property type="entry name" value="SENSOR HISTIDINE KINASE TRCS"/>
    <property type="match status" value="1"/>
</dbReference>
<dbReference type="InterPro" id="IPR003594">
    <property type="entry name" value="HATPase_dom"/>
</dbReference>
<dbReference type="Proteomes" id="UP000238164">
    <property type="component" value="Chromosome 1"/>
</dbReference>
<keyword evidence="16" id="KW-1185">Reference proteome</keyword>
<gene>
    <name evidence="15" type="primary">mprB</name>
    <name evidence="15" type="ORF">MPLG2_2958</name>
</gene>
<dbReference type="InterPro" id="IPR005467">
    <property type="entry name" value="His_kinase_dom"/>
</dbReference>
<proteinExistence type="predicted"/>
<evidence type="ECO:0000256" key="7">
    <source>
        <dbReference type="ARBA" id="ARBA00022777"/>
    </source>
</evidence>
<evidence type="ECO:0000256" key="9">
    <source>
        <dbReference type="ARBA" id="ARBA00023012"/>
    </source>
</evidence>
<protein>
    <recommendedName>
        <fullName evidence="3">histidine kinase</fullName>
        <ecNumber evidence="3">2.7.13.3</ecNumber>
    </recommendedName>
</protein>
<dbReference type="RefSeq" id="WP_105186596.1">
    <property type="nucleotide sequence ID" value="NZ_BAAAGO010000035.1"/>
</dbReference>
<feature type="domain" description="Histidine kinase" evidence="13">
    <location>
        <begin position="252"/>
        <end position="461"/>
    </location>
</feature>
<keyword evidence="15" id="KW-0378">Hydrolase</keyword>
<dbReference type="InterPro" id="IPR036890">
    <property type="entry name" value="HATPase_C_sf"/>
</dbReference>
<dbReference type="Pfam" id="PF00672">
    <property type="entry name" value="HAMP"/>
    <property type="match status" value="1"/>
</dbReference>
<evidence type="ECO:0000259" key="13">
    <source>
        <dbReference type="PROSITE" id="PS50109"/>
    </source>
</evidence>
<organism evidence="15 16">
    <name type="scientific">Micropruina glycogenica</name>
    <dbReference type="NCBI Taxonomy" id="75385"/>
    <lineage>
        <taxon>Bacteria</taxon>
        <taxon>Bacillati</taxon>
        <taxon>Actinomycetota</taxon>
        <taxon>Actinomycetes</taxon>
        <taxon>Propionibacteriales</taxon>
        <taxon>Nocardioidaceae</taxon>
        <taxon>Micropruina</taxon>
    </lineage>
</organism>
<evidence type="ECO:0000256" key="11">
    <source>
        <dbReference type="SAM" id="MobiDB-lite"/>
    </source>
</evidence>
<dbReference type="CDD" id="cd00075">
    <property type="entry name" value="HATPase"/>
    <property type="match status" value="1"/>
</dbReference>
<dbReference type="AlphaFoldDB" id="A0A2N9JKA9"/>
<evidence type="ECO:0000256" key="10">
    <source>
        <dbReference type="ARBA" id="ARBA00023136"/>
    </source>
</evidence>
<evidence type="ECO:0000256" key="6">
    <source>
        <dbReference type="ARBA" id="ARBA00022692"/>
    </source>
</evidence>
<dbReference type="CDD" id="cd00082">
    <property type="entry name" value="HisKA"/>
    <property type="match status" value="1"/>
</dbReference>
<dbReference type="CDD" id="cd06225">
    <property type="entry name" value="HAMP"/>
    <property type="match status" value="1"/>
</dbReference>
<comment type="catalytic activity">
    <reaction evidence="1">
        <text>ATP + protein L-histidine = ADP + protein N-phospho-L-histidine.</text>
        <dbReference type="EC" id="2.7.13.3"/>
    </reaction>
</comment>
<dbReference type="GO" id="GO:0005886">
    <property type="term" value="C:plasma membrane"/>
    <property type="evidence" value="ECO:0007669"/>
    <property type="project" value="UniProtKB-SubCell"/>
</dbReference>
<dbReference type="SUPFAM" id="SSF158472">
    <property type="entry name" value="HAMP domain-like"/>
    <property type="match status" value="1"/>
</dbReference>
<feature type="transmembrane region" description="Helical" evidence="12">
    <location>
        <begin position="168"/>
        <end position="191"/>
    </location>
</feature>
<evidence type="ECO:0000256" key="4">
    <source>
        <dbReference type="ARBA" id="ARBA00022553"/>
    </source>
</evidence>
<keyword evidence="5 15" id="KW-0808">Transferase</keyword>
<accession>A0A2N9JKA9</accession>
<dbReference type="Gene3D" id="6.10.340.10">
    <property type="match status" value="1"/>
</dbReference>
<dbReference type="InterPro" id="IPR036097">
    <property type="entry name" value="HisK_dim/P_sf"/>
</dbReference>
<evidence type="ECO:0000256" key="12">
    <source>
        <dbReference type="SAM" id="Phobius"/>
    </source>
</evidence>
<dbReference type="PRINTS" id="PR00344">
    <property type="entry name" value="BCTRLSENSOR"/>
</dbReference>
<evidence type="ECO:0000256" key="8">
    <source>
        <dbReference type="ARBA" id="ARBA00022989"/>
    </source>
</evidence>
<name>A0A2N9JKA9_9ACTN</name>
<dbReference type="EC" id="2.7.13.3" evidence="3"/>
<evidence type="ECO:0000259" key="14">
    <source>
        <dbReference type="PROSITE" id="PS50885"/>
    </source>
</evidence>
<evidence type="ECO:0000313" key="15">
    <source>
        <dbReference type="EMBL" id="SPD87988.1"/>
    </source>
</evidence>
<dbReference type="Gene3D" id="3.30.565.10">
    <property type="entry name" value="Histidine kinase-like ATPase, C-terminal domain"/>
    <property type="match status" value="1"/>
</dbReference>
<keyword evidence="10 12" id="KW-0472">Membrane</keyword>
<dbReference type="SUPFAM" id="SSF47384">
    <property type="entry name" value="Homodimeric domain of signal transducing histidine kinase"/>
    <property type="match status" value="1"/>
</dbReference>
<evidence type="ECO:0000256" key="3">
    <source>
        <dbReference type="ARBA" id="ARBA00012438"/>
    </source>
</evidence>
<dbReference type="InterPro" id="IPR003660">
    <property type="entry name" value="HAMP_dom"/>
</dbReference>
<keyword evidence="8 12" id="KW-1133">Transmembrane helix</keyword>
<reference evidence="15 16" key="1">
    <citation type="submission" date="2018-02" db="EMBL/GenBank/DDBJ databases">
        <authorList>
            <person name="Cohen D.B."/>
            <person name="Kent A.D."/>
        </authorList>
    </citation>
    <scope>NUCLEOTIDE SEQUENCE [LARGE SCALE GENOMIC DNA]</scope>
    <source>
        <strain evidence="15">1</strain>
    </source>
</reference>
<feature type="transmembrane region" description="Helical" evidence="12">
    <location>
        <begin position="20"/>
        <end position="42"/>
    </location>
</feature>
<dbReference type="SMART" id="SM00388">
    <property type="entry name" value="HisKA"/>
    <property type="match status" value="1"/>
</dbReference>
<dbReference type="GO" id="GO:0016787">
    <property type="term" value="F:hydrolase activity"/>
    <property type="evidence" value="ECO:0007669"/>
    <property type="project" value="UniProtKB-KW"/>
</dbReference>
<comment type="subcellular location">
    <subcellularLocation>
        <location evidence="2">Cell membrane</location>
    </subcellularLocation>
</comment>
<dbReference type="SMART" id="SM00304">
    <property type="entry name" value="HAMP"/>
    <property type="match status" value="1"/>
</dbReference>
<evidence type="ECO:0000256" key="1">
    <source>
        <dbReference type="ARBA" id="ARBA00000085"/>
    </source>
</evidence>
<keyword evidence="9" id="KW-0902">Two-component regulatory system</keyword>
<dbReference type="InterPro" id="IPR003661">
    <property type="entry name" value="HisK_dim/P_dom"/>
</dbReference>
<dbReference type="PANTHER" id="PTHR45436">
    <property type="entry name" value="SENSOR HISTIDINE KINASE YKOH"/>
    <property type="match status" value="1"/>
</dbReference>
<dbReference type="Gene3D" id="1.10.287.130">
    <property type="match status" value="1"/>
</dbReference>
<dbReference type="Pfam" id="PF02518">
    <property type="entry name" value="HATPase_c"/>
    <property type="match status" value="1"/>
</dbReference>
<dbReference type="PROSITE" id="PS50885">
    <property type="entry name" value="HAMP"/>
    <property type="match status" value="1"/>
</dbReference>
<dbReference type="SUPFAM" id="SSF55874">
    <property type="entry name" value="ATPase domain of HSP90 chaperone/DNA topoisomerase II/histidine kinase"/>
    <property type="match status" value="1"/>
</dbReference>